<dbReference type="EMBL" id="LRBV02000007">
    <property type="status" value="NOT_ANNOTATED_CDS"/>
    <property type="molecule type" value="Genomic_DNA"/>
</dbReference>
<dbReference type="InterPro" id="IPR023213">
    <property type="entry name" value="CAT-like_dom_sf"/>
</dbReference>
<evidence type="ECO:0000256" key="2">
    <source>
        <dbReference type="SAM" id="MobiDB-lite"/>
    </source>
</evidence>
<dbReference type="InterPro" id="IPR051283">
    <property type="entry name" value="Sec_Metabolite_Acyltrans"/>
</dbReference>
<name>A0A7N2M2X6_QUELO</name>
<dbReference type="EnsemblPlants" id="QL07p002987:mrna">
    <property type="protein sequence ID" value="QL07p002987:mrna"/>
    <property type="gene ID" value="QL07p002987"/>
</dbReference>
<reference evidence="3" key="2">
    <citation type="submission" date="2021-01" db="UniProtKB">
        <authorList>
            <consortium name="EnsemblPlants"/>
        </authorList>
    </citation>
    <scope>IDENTIFICATION</scope>
</reference>
<accession>A0A7N2M2X6</accession>
<evidence type="ECO:0008006" key="5">
    <source>
        <dbReference type="Google" id="ProtNLM"/>
    </source>
</evidence>
<protein>
    <recommendedName>
        <fullName evidence="5">HXXXD-type acyl-transferase family protein</fullName>
    </recommendedName>
</protein>
<dbReference type="AlphaFoldDB" id="A0A7N2M2X6"/>
<feature type="region of interest" description="Disordered" evidence="2">
    <location>
        <begin position="68"/>
        <end position="103"/>
    </location>
</feature>
<dbReference type="InParanoid" id="A0A7N2M2X6"/>
<dbReference type="PANTHER" id="PTHR31896">
    <property type="entry name" value="FAMILY REGULATORY PROTEIN, PUTATIVE (AFU_ORTHOLOGUE AFUA_3G14730)-RELATED"/>
    <property type="match status" value="1"/>
</dbReference>
<sequence length="655" mass="72266">MTTKWKMLTYVNLKTRFPSQLMAKPPVIWTTDPVSFVHIELDGKKANGYVQDGLHNFDDDVNIVGESNRPKANLKSKDRASNASGLRLKPTANNRSNGDRIGHVTRSSLVVGDRSSPDRHRCLARSPLVLVARCSPLPSLEIARRLVTSSLPQRPQPSGLPTLVLPPSSFILISYLLLVGVAVSVGVCVSSVAEQQGEDLQHSGQFAKIMTQIRFISTSTVQSAASPNELTRRIELTPWDLQLLLLDHIQKGILFFKPTPSQEKELKGSSVIDHLKTSLSRTLDIFYPLAGRLVMVENDDDKTSSFFVDCNNLGALFVHAMVDDLTVADILDPIYVPDVVNSFFLLNSVLNYEGISKPLLAVQVTELADGIFIGCTANHSVVDGSSFWHFFNTWSEISRGNNSPTSQPPPIFQRCFFDGIIDFPIHIPFHPNEISSEKSIPPPLKQKVFHFSKKKIAQLKAKANAEMGTNNISSLQAVLGHLWRSVVRNRRCSANQEVHYHVLVGMRQRIQPPLPEEYLGNAVSFGKVTATVDNLLERGLGWVAWQINKEIASQTAEEVKKFIEDWVKAPNIPTIGGIASNALETGSSPRFNVYGNDFGWGRPIAVRSGVGNKFDGKLTVFPGVEEGSMDFEACLSPEILEAMADDAEFMEALAS</sequence>
<evidence type="ECO:0000313" key="4">
    <source>
        <dbReference type="Proteomes" id="UP000594261"/>
    </source>
</evidence>
<keyword evidence="4" id="KW-1185">Reference proteome</keyword>
<proteinExistence type="predicted"/>
<evidence type="ECO:0000256" key="1">
    <source>
        <dbReference type="ARBA" id="ARBA00022679"/>
    </source>
</evidence>
<reference evidence="3 4" key="1">
    <citation type="journal article" date="2016" name="G3 (Bethesda)">
        <title>First Draft Assembly and Annotation of the Genome of a California Endemic Oak Quercus lobata Nee (Fagaceae).</title>
        <authorList>
            <person name="Sork V.L."/>
            <person name="Fitz-Gibbon S.T."/>
            <person name="Puiu D."/>
            <person name="Crepeau M."/>
            <person name="Gugger P.F."/>
            <person name="Sherman R."/>
            <person name="Stevens K."/>
            <person name="Langley C.H."/>
            <person name="Pellegrini M."/>
            <person name="Salzberg S.L."/>
        </authorList>
    </citation>
    <scope>NUCLEOTIDE SEQUENCE [LARGE SCALE GENOMIC DNA]</scope>
    <source>
        <strain evidence="3 4">cv. SW786</strain>
    </source>
</reference>
<dbReference type="FunCoup" id="A0A7N2M2X6">
    <property type="interactions" value="249"/>
</dbReference>
<dbReference type="Gene3D" id="3.30.559.10">
    <property type="entry name" value="Chloramphenicol acetyltransferase-like domain"/>
    <property type="match status" value="2"/>
</dbReference>
<dbReference type="Gramene" id="QL07p002987:mrna">
    <property type="protein sequence ID" value="QL07p002987:mrna"/>
    <property type="gene ID" value="QL07p002987"/>
</dbReference>
<dbReference type="Pfam" id="PF02458">
    <property type="entry name" value="Transferase"/>
    <property type="match status" value="1"/>
</dbReference>
<dbReference type="GO" id="GO:0016740">
    <property type="term" value="F:transferase activity"/>
    <property type="evidence" value="ECO:0007669"/>
    <property type="project" value="UniProtKB-KW"/>
</dbReference>
<organism evidence="3 4">
    <name type="scientific">Quercus lobata</name>
    <name type="common">Valley oak</name>
    <dbReference type="NCBI Taxonomy" id="97700"/>
    <lineage>
        <taxon>Eukaryota</taxon>
        <taxon>Viridiplantae</taxon>
        <taxon>Streptophyta</taxon>
        <taxon>Embryophyta</taxon>
        <taxon>Tracheophyta</taxon>
        <taxon>Spermatophyta</taxon>
        <taxon>Magnoliopsida</taxon>
        <taxon>eudicotyledons</taxon>
        <taxon>Gunneridae</taxon>
        <taxon>Pentapetalae</taxon>
        <taxon>rosids</taxon>
        <taxon>fabids</taxon>
        <taxon>Fagales</taxon>
        <taxon>Fagaceae</taxon>
        <taxon>Quercus</taxon>
    </lineage>
</organism>
<evidence type="ECO:0000313" key="3">
    <source>
        <dbReference type="EnsemblPlants" id="QL07p002987:mrna"/>
    </source>
</evidence>
<keyword evidence="1" id="KW-0808">Transferase</keyword>
<dbReference type="Proteomes" id="UP000594261">
    <property type="component" value="Chromosome 7"/>
</dbReference>
<dbReference type="OMA" id="DFMSHFF"/>
<dbReference type="PANTHER" id="PTHR31896:SF39">
    <property type="entry name" value="PROTEIN ENHANCED PSEUDOMONAS SUSCEPTIBILITY 1-LIKE"/>
    <property type="match status" value="1"/>
</dbReference>